<sequence length="102" mass="11967">MSVRSIFVLVLIPTRHARSRQADSDAPLALHTTSTVLHKPIRYDHDREGPFRCQRRPVPLPEQPIPLYVYLRRDPILRLQRARPFPSRPQHPKITFPSPHPR</sequence>
<dbReference type="AlphaFoldDB" id="A0A4Q9MR01"/>
<proteinExistence type="predicted"/>
<evidence type="ECO:0000256" key="1">
    <source>
        <dbReference type="SAM" id="MobiDB-lite"/>
    </source>
</evidence>
<accession>A0A4Q9MR01</accession>
<name>A0A4Q9MR01_9APHY</name>
<organism evidence="2">
    <name type="scientific">Dichomitus squalens</name>
    <dbReference type="NCBI Taxonomy" id="114155"/>
    <lineage>
        <taxon>Eukaryota</taxon>
        <taxon>Fungi</taxon>
        <taxon>Dikarya</taxon>
        <taxon>Basidiomycota</taxon>
        <taxon>Agaricomycotina</taxon>
        <taxon>Agaricomycetes</taxon>
        <taxon>Polyporales</taxon>
        <taxon>Polyporaceae</taxon>
        <taxon>Dichomitus</taxon>
    </lineage>
</organism>
<feature type="region of interest" description="Disordered" evidence="1">
    <location>
        <begin position="81"/>
        <end position="102"/>
    </location>
</feature>
<dbReference type="Proteomes" id="UP000292957">
    <property type="component" value="Unassembled WGS sequence"/>
</dbReference>
<reference evidence="2" key="1">
    <citation type="submission" date="2019-01" db="EMBL/GenBank/DDBJ databases">
        <title>Draft genome sequences of three monokaryotic isolates of the white-rot basidiomycete fungus Dichomitus squalens.</title>
        <authorList>
            <consortium name="DOE Joint Genome Institute"/>
            <person name="Lopez S.C."/>
            <person name="Andreopoulos B."/>
            <person name="Pangilinan J."/>
            <person name="Lipzen A."/>
            <person name="Riley R."/>
            <person name="Ahrendt S."/>
            <person name="Ng V."/>
            <person name="Barry K."/>
            <person name="Daum C."/>
            <person name="Grigoriev I.V."/>
            <person name="Hilden K.S."/>
            <person name="Makela M.R."/>
            <person name="de Vries R.P."/>
        </authorList>
    </citation>
    <scope>NUCLEOTIDE SEQUENCE [LARGE SCALE GENOMIC DNA]</scope>
    <source>
        <strain evidence="2">OM18370.1</strain>
    </source>
</reference>
<evidence type="ECO:0000313" key="2">
    <source>
        <dbReference type="EMBL" id="TBU29478.1"/>
    </source>
</evidence>
<dbReference type="EMBL" id="ML143413">
    <property type="protein sequence ID" value="TBU29478.1"/>
    <property type="molecule type" value="Genomic_DNA"/>
</dbReference>
<gene>
    <name evidence="2" type="ORF">BD311DRAFT_756745</name>
</gene>
<protein>
    <submittedName>
        <fullName evidence="2">Uncharacterized protein</fullName>
    </submittedName>
</protein>